<keyword evidence="1" id="KW-0862">Zinc</keyword>
<dbReference type="EMBL" id="KV878213">
    <property type="protein sequence ID" value="OJJ34592.1"/>
    <property type="molecule type" value="Genomic_DNA"/>
</dbReference>
<dbReference type="GeneID" id="63747010"/>
<feature type="domain" description="C2H2-type" evidence="3">
    <location>
        <begin position="152"/>
        <end position="182"/>
    </location>
</feature>
<proteinExistence type="predicted"/>
<organism evidence="4 5">
    <name type="scientific">Aspergillus wentii DTO 134E9</name>
    <dbReference type="NCBI Taxonomy" id="1073089"/>
    <lineage>
        <taxon>Eukaryota</taxon>
        <taxon>Fungi</taxon>
        <taxon>Dikarya</taxon>
        <taxon>Ascomycota</taxon>
        <taxon>Pezizomycotina</taxon>
        <taxon>Eurotiomycetes</taxon>
        <taxon>Eurotiomycetidae</taxon>
        <taxon>Eurotiales</taxon>
        <taxon>Aspergillaceae</taxon>
        <taxon>Aspergillus</taxon>
        <taxon>Aspergillus subgen. Cremei</taxon>
    </lineage>
</organism>
<keyword evidence="1" id="KW-0863">Zinc-finger</keyword>
<feature type="compositionally biased region" description="Polar residues" evidence="2">
    <location>
        <begin position="40"/>
        <end position="50"/>
    </location>
</feature>
<sequence>MATTFADAWDLLLSDPMPESTDDHSPWPSFLRESSADPRMSSQASAIRPQSSPRPLDSMPLLDLLPTTVRSPEPTIHRDSTPVILQYLDELRSQLDVLQRGPTSIDKESDARQVDQLNEDIQIAPDDMGATMAAGDSTSFSPSSYQDTEPGYRCWESCCRGRRFSNRSNLVRHQRERFGEKAKLRCIYCNARFSRSSARNAHQARRNCGDRNNG</sequence>
<dbReference type="PROSITE" id="PS50157">
    <property type="entry name" value="ZINC_FINGER_C2H2_2"/>
    <property type="match status" value="1"/>
</dbReference>
<gene>
    <name evidence="4" type="ORF">ASPWEDRAFT_173999</name>
</gene>
<name>A0A1L9RI34_ASPWE</name>
<dbReference type="RefSeq" id="XP_040688268.1">
    <property type="nucleotide sequence ID" value="XM_040831162.1"/>
</dbReference>
<evidence type="ECO:0000313" key="5">
    <source>
        <dbReference type="Proteomes" id="UP000184383"/>
    </source>
</evidence>
<dbReference type="OrthoDB" id="6077919at2759"/>
<dbReference type="AlphaFoldDB" id="A0A1L9RI34"/>
<dbReference type="InterPro" id="IPR013087">
    <property type="entry name" value="Znf_C2H2_type"/>
</dbReference>
<dbReference type="VEuPathDB" id="FungiDB:ASPWEDRAFT_173999"/>
<evidence type="ECO:0000259" key="3">
    <source>
        <dbReference type="PROSITE" id="PS50157"/>
    </source>
</evidence>
<dbReference type="Proteomes" id="UP000184383">
    <property type="component" value="Unassembled WGS sequence"/>
</dbReference>
<evidence type="ECO:0000256" key="2">
    <source>
        <dbReference type="SAM" id="MobiDB-lite"/>
    </source>
</evidence>
<evidence type="ECO:0000256" key="1">
    <source>
        <dbReference type="PROSITE-ProRule" id="PRU00042"/>
    </source>
</evidence>
<feature type="region of interest" description="Disordered" evidence="2">
    <location>
        <begin position="14"/>
        <end position="59"/>
    </location>
</feature>
<dbReference type="Gene3D" id="3.30.160.60">
    <property type="entry name" value="Classic Zinc Finger"/>
    <property type="match status" value="1"/>
</dbReference>
<dbReference type="STRING" id="1073089.A0A1L9RI34"/>
<evidence type="ECO:0000313" key="4">
    <source>
        <dbReference type="EMBL" id="OJJ34592.1"/>
    </source>
</evidence>
<keyword evidence="5" id="KW-1185">Reference proteome</keyword>
<accession>A0A1L9RI34</accession>
<keyword evidence="1" id="KW-0479">Metal-binding</keyword>
<protein>
    <recommendedName>
        <fullName evidence="3">C2H2-type domain-containing protein</fullName>
    </recommendedName>
</protein>
<dbReference type="GO" id="GO:0008270">
    <property type="term" value="F:zinc ion binding"/>
    <property type="evidence" value="ECO:0007669"/>
    <property type="project" value="UniProtKB-KW"/>
</dbReference>
<reference evidence="5" key="1">
    <citation type="journal article" date="2017" name="Genome Biol.">
        <title>Comparative genomics reveals high biological diversity and specific adaptations in the industrially and medically important fungal genus Aspergillus.</title>
        <authorList>
            <person name="de Vries R.P."/>
            <person name="Riley R."/>
            <person name="Wiebenga A."/>
            <person name="Aguilar-Osorio G."/>
            <person name="Amillis S."/>
            <person name="Uchima C.A."/>
            <person name="Anderluh G."/>
            <person name="Asadollahi M."/>
            <person name="Askin M."/>
            <person name="Barry K."/>
            <person name="Battaglia E."/>
            <person name="Bayram O."/>
            <person name="Benocci T."/>
            <person name="Braus-Stromeyer S.A."/>
            <person name="Caldana C."/>
            <person name="Canovas D."/>
            <person name="Cerqueira G.C."/>
            <person name="Chen F."/>
            <person name="Chen W."/>
            <person name="Choi C."/>
            <person name="Clum A."/>
            <person name="Dos Santos R.A."/>
            <person name="Damasio A.R."/>
            <person name="Diallinas G."/>
            <person name="Emri T."/>
            <person name="Fekete E."/>
            <person name="Flipphi M."/>
            <person name="Freyberg S."/>
            <person name="Gallo A."/>
            <person name="Gournas C."/>
            <person name="Habgood R."/>
            <person name="Hainaut M."/>
            <person name="Harispe M.L."/>
            <person name="Henrissat B."/>
            <person name="Hilden K.S."/>
            <person name="Hope R."/>
            <person name="Hossain A."/>
            <person name="Karabika E."/>
            <person name="Karaffa L."/>
            <person name="Karanyi Z."/>
            <person name="Krasevec N."/>
            <person name="Kuo A."/>
            <person name="Kusch H."/>
            <person name="LaButti K."/>
            <person name="Lagendijk E.L."/>
            <person name="Lapidus A."/>
            <person name="Levasseur A."/>
            <person name="Lindquist E."/>
            <person name="Lipzen A."/>
            <person name="Logrieco A.F."/>
            <person name="MacCabe A."/>
            <person name="Maekelae M.R."/>
            <person name="Malavazi I."/>
            <person name="Melin P."/>
            <person name="Meyer V."/>
            <person name="Mielnichuk N."/>
            <person name="Miskei M."/>
            <person name="Molnar A.P."/>
            <person name="Mule G."/>
            <person name="Ngan C.Y."/>
            <person name="Orejas M."/>
            <person name="Orosz E."/>
            <person name="Ouedraogo J.P."/>
            <person name="Overkamp K.M."/>
            <person name="Park H.-S."/>
            <person name="Perrone G."/>
            <person name="Piumi F."/>
            <person name="Punt P.J."/>
            <person name="Ram A.F."/>
            <person name="Ramon A."/>
            <person name="Rauscher S."/>
            <person name="Record E."/>
            <person name="Riano-Pachon D.M."/>
            <person name="Robert V."/>
            <person name="Roehrig J."/>
            <person name="Ruller R."/>
            <person name="Salamov A."/>
            <person name="Salih N.S."/>
            <person name="Samson R.A."/>
            <person name="Sandor E."/>
            <person name="Sanguinetti M."/>
            <person name="Schuetze T."/>
            <person name="Sepcic K."/>
            <person name="Shelest E."/>
            <person name="Sherlock G."/>
            <person name="Sophianopoulou V."/>
            <person name="Squina F.M."/>
            <person name="Sun H."/>
            <person name="Susca A."/>
            <person name="Todd R.B."/>
            <person name="Tsang A."/>
            <person name="Unkles S.E."/>
            <person name="van de Wiele N."/>
            <person name="van Rossen-Uffink D."/>
            <person name="Oliveira J.V."/>
            <person name="Vesth T.C."/>
            <person name="Visser J."/>
            <person name="Yu J.-H."/>
            <person name="Zhou M."/>
            <person name="Andersen M.R."/>
            <person name="Archer D.B."/>
            <person name="Baker S.E."/>
            <person name="Benoit I."/>
            <person name="Brakhage A.A."/>
            <person name="Braus G.H."/>
            <person name="Fischer R."/>
            <person name="Frisvad J.C."/>
            <person name="Goldman G.H."/>
            <person name="Houbraken J."/>
            <person name="Oakley B."/>
            <person name="Pocsi I."/>
            <person name="Scazzocchio C."/>
            <person name="Seiboth B."/>
            <person name="vanKuyk P.A."/>
            <person name="Wortman J."/>
            <person name="Dyer P.S."/>
            <person name="Grigoriev I.V."/>
        </authorList>
    </citation>
    <scope>NUCLEOTIDE SEQUENCE [LARGE SCALE GENOMIC DNA]</scope>
    <source>
        <strain evidence="5">DTO 134E9</strain>
    </source>
</reference>